<proteinExistence type="predicted"/>
<protein>
    <submittedName>
        <fullName evidence="1">8789_t:CDS:1</fullName>
    </submittedName>
</protein>
<name>A0A9N9B3B0_9GLOM</name>
<reference evidence="1" key="1">
    <citation type="submission" date="2021-06" db="EMBL/GenBank/DDBJ databases">
        <authorList>
            <person name="Kallberg Y."/>
            <person name="Tangrot J."/>
            <person name="Rosling A."/>
        </authorList>
    </citation>
    <scope>NUCLEOTIDE SEQUENCE</scope>
    <source>
        <strain evidence="1">MA453B</strain>
    </source>
</reference>
<organism evidence="1 2">
    <name type="scientific">Dentiscutata erythropus</name>
    <dbReference type="NCBI Taxonomy" id="1348616"/>
    <lineage>
        <taxon>Eukaryota</taxon>
        <taxon>Fungi</taxon>
        <taxon>Fungi incertae sedis</taxon>
        <taxon>Mucoromycota</taxon>
        <taxon>Glomeromycotina</taxon>
        <taxon>Glomeromycetes</taxon>
        <taxon>Diversisporales</taxon>
        <taxon>Gigasporaceae</taxon>
        <taxon>Dentiscutata</taxon>
    </lineage>
</organism>
<sequence length="125" mass="14526">MTEFNTIAIKKITSFLASIILTIAFRQWKIRLTYTIASLYKKPKLIYSLQAILRMRINKSNPLTRLIKGPNIWNIAVIDNIDFKNIVFKYGNIYNVTWQSAHATLRIVFQFELLFNLSSLAQGVE</sequence>
<gene>
    <name evidence="1" type="ORF">DERYTH_LOCUS5219</name>
</gene>
<accession>A0A9N9B3B0</accession>
<evidence type="ECO:0000313" key="1">
    <source>
        <dbReference type="EMBL" id="CAG8549967.1"/>
    </source>
</evidence>
<dbReference type="AlphaFoldDB" id="A0A9N9B3B0"/>
<dbReference type="EMBL" id="CAJVPY010002138">
    <property type="protein sequence ID" value="CAG8549967.1"/>
    <property type="molecule type" value="Genomic_DNA"/>
</dbReference>
<evidence type="ECO:0000313" key="2">
    <source>
        <dbReference type="Proteomes" id="UP000789405"/>
    </source>
</evidence>
<dbReference type="OrthoDB" id="2441256at2759"/>
<keyword evidence="2" id="KW-1185">Reference proteome</keyword>
<comment type="caution">
    <text evidence="1">The sequence shown here is derived from an EMBL/GenBank/DDBJ whole genome shotgun (WGS) entry which is preliminary data.</text>
</comment>
<dbReference type="Proteomes" id="UP000789405">
    <property type="component" value="Unassembled WGS sequence"/>
</dbReference>